<accession>A0AAW0H8I2</accession>
<dbReference type="EMBL" id="JBBHLL010000651">
    <property type="protein sequence ID" value="KAK7798898.1"/>
    <property type="molecule type" value="Genomic_DNA"/>
</dbReference>
<gene>
    <name evidence="3" type="ORF">U0070_013274</name>
</gene>
<feature type="domain" description="Ig-like" evidence="2">
    <location>
        <begin position="140"/>
        <end position="231"/>
    </location>
</feature>
<dbReference type="PANTHER" id="PTHR23267">
    <property type="entry name" value="IMMUNOGLOBULIN LIGHT CHAIN"/>
    <property type="match status" value="1"/>
</dbReference>
<dbReference type="InterPro" id="IPR007110">
    <property type="entry name" value="Ig-like_dom"/>
</dbReference>
<dbReference type="InterPro" id="IPR003598">
    <property type="entry name" value="Ig_sub2"/>
</dbReference>
<organism evidence="3 4">
    <name type="scientific">Myodes glareolus</name>
    <name type="common">Bank vole</name>
    <name type="synonym">Clethrionomys glareolus</name>
    <dbReference type="NCBI Taxonomy" id="447135"/>
    <lineage>
        <taxon>Eukaryota</taxon>
        <taxon>Metazoa</taxon>
        <taxon>Chordata</taxon>
        <taxon>Craniata</taxon>
        <taxon>Vertebrata</taxon>
        <taxon>Euteleostomi</taxon>
        <taxon>Mammalia</taxon>
        <taxon>Eutheria</taxon>
        <taxon>Euarchontoglires</taxon>
        <taxon>Glires</taxon>
        <taxon>Rodentia</taxon>
        <taxon>Myomorpha</taxon>
        <taxon>Muroidea</taxon>
        <taxon>Cricetidae</taxon>
        <taxon>Arvicolinae</taxon>
        <taxon>Myodes</taxon>
    </lineage>
</organism>
<evidence type="ECO:0000313" key="4">
    <source>
        <dbReference type="Proteomes" id="UP001488838"/>
    </source>
</evidence>
<feature type="chain" id="PRO_5043855498" description="Ig-like domain-containing protein" evidence="1">
    <location>
        <begin position="19"/>
        <end position="244"/>
    </location>
</feature>
<protein>
    <recommendedName>
        <fullName evidence="2">Ig-like domain-containing protein</fullName>
    </recommendedName>
</protein>
<dbReference type="InterPro" id="IPR003599">
    <property type="entry name" value="Ig_sub"/>
</dbReference>
<feature type="domain" description="Ig-like" evidence="2">
    <location>
        <begin position="20"/>
        <end position="127"/>
    </location>
</feature>
<dbReference type="SMART" id="SM00409">
    <property type="entry name" value="IG"/>
    <property type="match status" value="2"/>
</dbReference>
<dbReference type="InterPro" id="IPR050150">
    <property type="entry name" value="IgV_Light_Chain"/>
</dbReference>
<dbReference type="SUPFAM" id="SSF48726">
    <property type="entry name" value="Immunoglobulin"/>
    <property type="match status" value="2"/>
</dbReference>
<evidence type="ECO:0000313" key="3">
    <source>
        <dbReference type="EMBL" id="KAK7798898.1"/>
    </source>
</evidence>
<dbReference type="Pfam" id="PF07686">
    <property type="entry name" value="V-set"/>
    <property type="match status" value="2"/>
</dbReference>
<dbReference type="Gene3D" id="2.60.40.10">
    <property type="entry name" value="Immunoglobulins"/>
    <property type="match status" value="2"/>
</dbReference>
<keyword evidence="1" id="KW-0732">Signal</keyword>
<comment type="caution">
    <text evidence="3">The sequence shown here is derived from an EMBL/GenBank/DDBJ whole genome shotgun (WGS) entry which is preliminary data.</text>
</comment>
<dbReference type="AlphaFoldDB" id="A0AAW0H8I2"/>
<evidence type="ECO:0000259" key="2">
    <source>
        <dbReference type="PROSITE" id="PS50835"/>
    </source>
</evidence>
<dbReference type="SMART" id="SM00406">
    <property type="entry name" value="IGv"/>
    <property type="match status" value="2"/>
</dbReference>
<keyword evidence="4" id="KW-1185">Reference proteome</keyword>
<dbReference type="InterPro" id="IPR036179">
    <property type="entry name" value="Ig-like_dom_sf"/>
</dbReference>
<dbReference type="InterPro" id="IPR013783">
    <property type="entry name" value="Ig-like_fold"/>
</dbReference>
<dbReference type="PROSITE" id="PS50835">
    <property type="entry name" value="IG_LIKE"/>
    <property type="match status" value="2"/>
</dbReference>
<reference evidence="3 4" key="1">
    <citation type="journal article" date="2023" name="bioRxiv">
        <title>Conserved and derived expression patterns and positive selection on dental genes reveal complex evolutionary context of ever-growing rodent molars.</title>
        <authorList>
            <person name="Calamari Z.T."/>
            <person name="Song A."/>
            <person name="Cohen E."/>
            <person name="Akter M."/>
            <person name="Roy R.D."/>
            <person name="Hallikas O."/>
            <person name="Christensen M.M."/>
            <person name="Li P."/>
            <person name="Marangoni P."/>
            <person name="Jernvall J."/>
            <person name="Klein O.D."/>
        </authorList>
    </citation>
    <scope>NUCLEOTIDE SEQUENCE [LARGE SCALE GENOMIC DNA]</scope>
    <source>
        <strain evidence="3">V071</strain>
    </source>
</reference>
<name>A0AAW0H8I2_MYOGA</name>
<dbReference type="SMART" id="SM00408">
    <property type="entry name" value="IGc2"/>
    <property type="match status" value="2"/>
</dbReference>
<dbReference type="Proteomes" id="UP001488838">
    <property type="component" value="Unassembled WGS sequence"/>
</dbReference>
<dbReference type="InterPro" id="IPR013106">
    <property type="entry name" value="Ig_V-set"/>
</dbReference>
<sequence>MAWIPLLCFLFHRTGSFSQPVLTQSPTASASLGSSVKLTCTLSSEYSIYAIGWYQQHTGKPPKHLMYLYENGNHSKGDGIPDCFSGSSSGAHRYLSISNIQPEDEADYFCGVDFLTSGEFRPSSCATVISCTDSGRSFCQLVLTQSPTVSASLGASVKLTCTLSSEHSIYAIFWYQQKPDKAPKYLMYVLSNGNHGKADGIPDRFSGSSSGAHRYLSISNIQPEDEADYYCGTGGNSGRTQWPR</sequence>
<proteinExistence type="predicted"/>
<evidence type="ECO:0000256" key="1">
    <source>
        <dbReference type="SAM" id="SignalP"/>
    </source>
</evidence>
<feature type="signal peptide" evidence="1">
    <location>
        <begin position="1"/>
        <end position="18"/>
    </location>
</feature>